<proteinExistence type="predicted"/>
<dbReference type="EMBL" id="MFFS01000025">
    <property type="protein sequence ID" value="OGF22467.1"/>
    <property type="molecule type" value="Genomic_DNA"/>
</dbReference>
<evidence type="ECO:0000313" key="1">
    <source>
        <dbReference type="EMBL" id="OGF22467.1"/>
    </source>
</evidence>
<protein>
    <recommendedName>
        <fullName evidence="3">Transposase IS701-like DDE domain-containing protein</fullName>
    </recommendedName>
</protein>
<gene>
    <name evidence="1" type="ORF">A2Y83_00100</name>
</gene>
<comment type="caution">
    <text evidence="1">The sequence shown here is derived from an EMBL/GenBank/DDBJ whole genome shotgun (WGS) entry which is preliminary data.</text>
</comment>
<dbReference type="AlphaFoldDB" id="A0A1F5S722"/>
<accession>A0A1F5S722</accession>
<name>A0A1F5S722_9BACT</name>
<reference evidence="1 2" key="1">
    <citation type="journal article" date="2016" name="Nat. Commun.">
        <title>Thousands of microbial genomes shed light on interconnected biogeochemical processes in an aquifer system.</title>
        <authorList>
            <person name="Anantharaman K."/>
            <person name="Brown C.T."/>
            <person name="Hug L.A."/>
            <person name="Sharon I."/>
            <person name="Castelle C.J."/>
            <person name="Probst A.J."/>
            <person name="Thomas B.C."/>
            <person name="Singh A."/>
            <person name="Wilkins M.J."/>
            <person name="Karaoz U."/>
            <person name="Brodie E.L."/>
            <person name="Williams K.H."/>
            <person name="Hubbard S.S."/>
            <person name="Banfield J.F."/>
        </authorList>
    </citation>
    <scope>NUCLEOTIDE SEQUENCE [LARGE SCALE GENOMIC DNA]</scope>
</reference>
<sequence>MKKIKLRKNLCADALIARVAKNFKKIPDHRAKEPQIKLTDGLMSAYAMFSIKSSSMLQFMENAKKKNLHNIFLIEKVPSDTHMRVMLDDIDPDSLRPAFTDIFRQIQRGKNLEQMVFFNGCYLVSLDGTGYFFSDKINCANCLVKSSKTGQAKYYHQMLGAAIVHPDRREVIPFYPEAIIKQDGDNKNDCERNAAKRFLKKFRQDHPYLPVIIIEDALSANAPHIDQLRRYNCQLYLGLTGCLKSVILSGAKRSREPVPSLSREIPLARERLI</sequence>
<evidence type="ECO:0000313" key="2">
    <source>
        <dbReference type="Proteomes" id="UP000178323"/>
    </source>
</evidence>
<organism evidence="1 2">
    <name type="scientific">Candidatus Falkowbacteria bacterium RBG_13_39_14</name>
    <dbReference type="NCBI Taxonomy" id="1797985"/>
    <lineage>
        <taxon>Bacteria</taxon>
        <taxon>Candidatus Falkowiibacteriota</taxon>
    </lineage>
</organism>
<evidence type="ECO:0008006" key="3">
    <source>
        <dbReference type="Google" id="ProtNLM"/>
    </source>
</evidence>
<dbReference type="Proteomes" id="UP000178323">
    <property type="component" value="Unassembled WGS sequence"/>
</dbReference>
<dbReference type="STRING" id="1797985.A2Y83_00100"/>